<evidence type="ECO:0000313" key="3">
    <source>
        <dbReference type="EMBL" id="KAK3323201.1"/>
    </source>
</evidence>
<dbReference type="Pfam" id="PF26061">
    <property type="entry name" value="DUF8021"/>
    <property type="match status" value="1"/>
</dbReference>
<dbReference type="EMBL" id="JAUEPO010000004">
    <property type="protein sequence ID" value="KAK3323201.1"/>
    <property type="molecule type" value="Genomic_DNA"/>
</dbReference>
<evidence type="ECO:0000256" key="1">
    <source>
        <dbReference type="SAM" id="SignalP"/>
    </source>
</evidence>
<keyword evidence="4" id="KW-1185">Reference proteome</keyword>
<reference evidence="3" key="1">
    <citation type="journal article" date="2023" name="Mol. Phylogenet. Evol.">
        <title>Genome-scale phylogeny and comparative genomics of the fungal order Sordariales.</title>
        <authorList>
            <person name="Hensen N."/>
            <person name="Bonometti L."/>
            <person name="Westerberg I."/>
            <person name="Brannstrom I.O."/>
            <person name="Guillou S."/>
            <person name="Cros-Aarteil S."/>
            <person name="Calhoun S."/>
            <person name="Haridas S."/>
            <person name="Kuo A."/>
            <person name="Mondo S."/>
            <person name="Pangilinan J."/>
            <person name="Riley R."/>
            <person name="LaButti K."/>
            <person name="Andreopoulos B."/>
            <person name="Lipzen A."/>
            <person name="Chen C."/>
            <person name="Yan M."/>
            <person name="Daum C."/>
            <person name="Ng V."/>
            <person name="Clum A."/>
            <person name="Steindorff A."/>
            <person name="Ohm R.A."/>
            <person name="Martin F."/>
            <person name="Silar P."/>
            <person name="Natvig D.O."/>
            <person name="Lalanne C."/>
            <person name="Gautier V."/>
            <person name="Ament-Velasquez S.L."/>
            <person name="Kruys A."/>
            <person name="Hutchinson M.I."/>
            <person name="Powell A.J."/>
            <person name="Barry K."/>
            <person name="Miller A.N."/>
            <person name="Grigoriev I.V."/>
            <person name="Debuchy R."/>
            <person name="Gladieux P."/>
            <person name="Hiltunen Thoren M."/>
            <person name="Johannesson H."/>
        </authorList>
    </citation>
    <scope>NUCLEOTIDE SEQUENCE</scope>
    <source>
        <strain evidence="3">SMH4131-1</strain>
    </source>
</reference>
<sequence length="304" mass="32936">MQHLPILLTLLTTASAACTRDFLKNATAQYVSAQTAGQTATIAALVDSSNFSYVENNLPTPLTRSTLIQPIKIDFTRSAHDTVNCATFTEIIAATNPHPYVIHTRMVFDPADGKANLIESVVTDQGDWLFNATGTLELNAPEKWDVIPVAKRDSRAVIQAAGDAYFDRFGNVSVSVPWGPPCYRLEGGLPARGTLKGDDCVMVWPSTIHVPYRRYVVDEELGVVDIFVGFPGLDRTQGENPMPDSHFFRVEGGKIRYLHTASACVVAGCGLNGTTFGRRDAPEHVGGGASLLGRKLARMAGRML</sequence>
<evidence type="ECO:0000259" key="2">
    <source>
        <dbReference type="Pfam" id="PF26061"/>
    </source>
</evidence>
<name>A0AAE0IDS1_9PEZI</name>
<evidence type="ECO:0000313" key="4">
    <source>
        <dbReference type="Proteomes" id="UP001286456"/>
    </source>
</evidence>
<feature type="signal peptide" evidence="1">
    <location>
        <begin position="1"/>
        <end position="16"/>
    </location>
</feature>
<dbReference type="AlphaFoldDB" id="A0AAE0IDS1"/>
<protein>
    <recommendedName>
        <fullName evidence="2">DUF8021 domain-containing protein</fullName>
    </recommendedName>
</protein>
<organism evidence="3 4">
    <name type="scientific">Cercophora scortea</name>
    <dbReference type="NCBI Taxonomy" id="314031"/>
    <lineage>
        <taxon>Eukaryota</taxon>
        <taxon>Fungi</taxon>
        <taxon>Dikarya</taxon>
        <taxon>Ascomycota</taxon>
        <taxon>Pezizomycotina</taxon>
        <taxon>Sordariomycetes</taxon>
        <taxon>Sordariomycetidae</taxon>
        <taxon>Sordariales</taxon>
        <taxon>Lasiosphaeriaceae</taxon>
        <taxon>Cercophora</taxon>
    </lineage>
</organism>
<accession>A0AAE0IDS1</accession>
<dbReference type="InterPro" id="IPR058334">
    <property type="entry name" value="DUF8021"/>
</dbReference>
<proteinExistence type="predicted"/>
<feature type="domain" description="DUF8021" evidence="2">
    <location>
        <begin position="151"/>
        <end position="261"/>
    </location>
</feature>
<keyword evidence="1" id="KW-0732">Signal</keyword>
<gene>
    <name evidence="3" type="ORF">B0T19DRAFT_358879</name>
</gene>
<dbReference type="Proteomes" id="UP001286456">
    <property type="component" value="Unassembled WGS sequence"/>
</dbReference>
<comment type="caution">
    <text evidence="3">The sequence shown here is derived from an EMBL/GenBank/DDBJ whole genome shotgun (WGS) entry which is preliminary data.</text>
</comment>
<feature type="chain" id="PRO_5042000509" description="DUF8021 domain-containing protein" evidence="1">
    <location>
        <begin position="17"/>
        <end position="304"/>
    </location>
</feature>
<reference evidence="3" key="2">
    <citation type="submission" date="2023-06" db="EMBL/GenBank/DDBJ databases">
        <authorList>
            <consortium name="Lawrence Berkeley National Laboratory"/>
            <person name="Haridas S."/>
            <person name="Hensen N."/>
            <person name="Bonometti L."/>
            <person name="Westerberg I."/>
            <person name="Brannstrom I.O."/>
            <person name="Guillou S."/>
            <person name="Cros-Aarteil S."/>
            <person name="Calhoun S."/>
            <person name="Kuo A."/>
            <person name="Mondo S."/>
            <person name="Pangilinan J."/>
            <person name="Riley R."/>
            <person name="Labutti K."/>
            <person name="Andreopoulos B."/>
            <person name="Lipzen A."/>
            <person name="Chen C."/>
            <person name="Yanf M."/>
            <person name="Daum C."/>
            <person name="Ng V."/>
            <person name="Clum A."/>
            <person name="Steindorff A."/>
            <person name="Ohm R."/>
            <person name="Martin F."/>
            <person name="Silar P."/>
            <person name="Natvig D."/>
            <person name="Lalanne C."/>
            <person name="Gautier V."/>
            <person name="Ament-Velasquez S.L."/>
            <person name="Kruys A."/>
            <person name="Hutchinson M.I."/>
            <person name="Powell A.J."/>
            <person name="Barry K."/>
            <person name="Miller A.N."/>
            <person name="Grigoriev I.V."/>
            <person name="Debuchy R."/>
            <person name="Gladieux P."/>
            <person name="Thoren M.H."/>
            <person name="Johannesson H."/>
        </authorList>
    </citation>
    <scope>NUCLEOTIDE SEQUENCE</scope>
    <source>
        <strain evidence="3">SMH4131-1</strain>
    </source>
</reference>